<feature type="compositionally biased region" description="Basic residues" evidence="1">
    <location>
        <begin position="1"/>
        <end position="11"/>
    </location>
</feature>
<evidence type="ECO:0000256" key="1">
    <source>
        <dbReference type="SAM" id="MobiDB-lite"/>
    </source>
</evidence>
<proteinExistence type="predicted"/>
<feature type="region of interest" description="Disordered" evidence="1">
    <location>
        <begin position="1"/>
        <end position="30"/>
    </location>
</feature>
<organism evidence="2 3">
    <name type="scientific">Peronospora matthiolae</name>
    <dbReference type="NCBI Taxonomy" id="2874970"/>
    <lineage>
        <taxon>Eukaryota</taxon>
        <taxon>Sar</taxon>
        <taxon>Stramenopiles</taxon>
        <taxon>Oomycota</taxon>
        <taxon>Peronosporomycetes</taxon>
        <taxon>Peronosporales</taxon>
        <taxon>Peronosporaceae</taxon>
        <taxon>Peronospora</taxon>
    </lineage>
</organism>
<dbReference type="EMBL" id="CAKLBY020000039">
    <property type="protein sequence ID" value="CAK7912466.1"/>
    <property type="molecule type" value="Genomic_DNA"/>
</dbReference>
<dbReference type="Proteomes" id="UP001162060">
    <property type="component" value="Unassembled WGS sequence"/>
</dbReference>
<comment type="caution">
    <text evidence="2">The sequence shown here is derived from an EMBL/GenBank/DDBJ whole genome shotgun (WGS) entry which is preliminary data.</text>
</comment>
<protein>
    <submittedName>
        <fullName evidence="2">Uncharacterized protein</fullName>
    </submittedName>
</protein>
<reference evidence="2" key="1">
    <citation type="submission" date="2024-01" db="EMBL/GenBank/DDBJ databases">
        <authorList>
            <person name="Webb A."/>
        </authorList>
    </citation>
    <scope>NUCLEOTIDE SEQUENCE</scope>
    <source>
        <strain evidence="2">Pm1</strain>
    </source>
</reference>
<dbReference type="AlphaFoldDB" id="A0AAV1TAR3"/>
<sequence length="170" mass="19394">MARPHSLKRKQTVSAWRPTGRRRWNVPQGATRPTIPSAVHAHNYATTPSSDNRMIVLSEHIDIATRPLRTLLDSCATNIFVPTESLKIFPSRMRVRESPETVIIKYAGCKPRTHRRRSVVVPNQFDGFRSCDEFQFIDFNRLFDCIFKCRGLPGIVRTSIGFTALLSLVI</sequence>
<gene>
    <name evidence="2" type="ORF">PM001_LOCUS4561</name>
</gene>
<evidence type="ECO:0000313" key="3">
    <source>
        <dbReference type="Proteomes" id="UP001162060"/>
    </source>
</evidence>
<evidence type="ECO:0000313" key="2">
    <source>
        <dbReference type="EMBL" id="CAK7912466.1"/>
    </source>
</evidence>
<accession>A0AAV1TAR3</accession>
<name>A0AAV1TAR3_9STRA</name>